<evidence type="ECO:0000313" key="3">
    <source>
        <dbReference type="Proteomes" id="UP000186917"/>
    </source>
</evidence>
<feature type="signal peptide" evidence="1">
    <location>
        <begin position="1"/>
        <end position="18"/>
    </location>
</feature>
<name>A0A173MJT1_9BACT</name>
<dbReference type="OrthoDB" id="826619at2"/>
<dbReference type="EMBL" id="FTOR01000003">
    <property type="protein sequence ID" value="SIT03120.1"/>
    <property type="molecule type" value="Genomic_DNA"/>
</dbReference>
<protein>
    <recommendedName>
        <fullName evidence="4">DUF1573 domain-containing protein</fullName>
    </recommendedName>
</protein>
<dbReference type="Proteomes" id="UP000186917">
    <property type="component" value="Unassembled WGS sequence"/>
</dbReference>
<proteinExistence type="predicted"/>
<sequence length="146" mass="15768">MKIIVAGCAILLAGIMGACNGNNKVSVKEEVSKTQLDTAHYTDIAWKDSVVNVGNLTMGDTTLITFHFNNVGQHPLVIAKVRPGCGCTTAGYTKEPVLPGGEGVVTAAFDTKRAHVGTFRKYMIVTANTHERQQFELIFTGEIKEK</sequence>
<dbReference type="Gene3D" id="2.60.40.10">
    <property type="entry name" value="Immunoglobulins"/>
    <property type="match status" value="1"/>
</dbReference>
<dbReference type="PROSITE" id="PS51257">
    <property type="entry name" value="PROKAR_LIPOPROTEIN"/>
    <property type="match status" value="1"/>
</dbReference>
<dbReference type="RefSeq" id="WP_076378563.1">
    <property type="nucleotide sequence ID" value="NZ_AP017422.1"/>
</dbReference>
<dbReference type="InterPro" id="IPR011467">
    <property type="entry name" value="DUF1573"/>
</dbReference>
<reference evidence="3" key="1">
    <citation type="submission" date="2017-01" db="EMBL/GenBank/DDBJ databases">
        <authorList>
            <person name="Varghese N."/>
            <person name="Submissions S."/>
        </authorList>
    </citation>
    <scope>NUCLEOTIDE SEQUENCE [LARGE SCALE GENOMIC DNA]</scope>
    <source>
        <strain evidence="3">DSM 21054</strain>
    </source>
</reference>
<dbReference type="AlphaFoldDB" id="A0A173MJT1"/>
<organism evidence="2 3">
    <name type="scientific">Filimonas lacunae</name>
    <dbReference type="NCBI Taxonomy" id="477680"/>
    <lineage>
        <taxon>Bacteria</taxon>
        <taxon>Pseudomonadati</taxon>
        <taxon>Bacteroidota</taxon>
        <taxon>Chitinophagia</taxon>
        <taxon>Chitinophagales</taxon>
        <taxon>Chitinophagaceae</taxon>
        <taxon>Filimonas</taxon>
    </lineage>
</organism>
<feature type="chain" id="PRO_5030023066" description="DUF1573 domain-containing protein" evidence="1">
    <location>
        <begin position="19"/>
        <end position="146"/>
    </location>
</feature>
<keyword evidence="1" id="KW-0732">Signal</keyword>
<dbReference type="InterPro" id="IPR013783">
    <property type="entry name" value="Ig-like_fold"/>
</dbReference>
<gene>
    <name evidence="2" type="ORF">SAMN05421788_1039</name>
</gene>
<dbReference type="PANTHER" id="PTHR37833:SF1">
    <property type="entry name" value="SIGNAL PEPTIDE PROTEIN"/>
    <property type="match status" value="1"/>
</dbReference>
<dbReference type="KEGG" id="fln:FLA_3689"/>
<evidence type="ECO:0008006" key="4">
    <source>
        <dbReference type="Google" id="ProtNLM"/>
    </source>
</evidence>
<dbReference type="STRING" id="477680.SAMN05421788_1039"/>
<dbReference type="PANTHER" id="PTHR37833">
    <property type="entry name" value="LIPOPROTEIN-RELATED"/>
    <property type="match status" value="1"/>
</dbReference>
<keyword evidence="3" id="KW-1185">Reference proteome</keyword>
<accession>A0A173MJT1</accession>
<evidence type="ECO:0000313" key="2">
    <source>
        <dbReference type="EMBL" id="SIT03120.1"/>
    </source>
</evidence>
<evidence type="ECO:0000256" key="1">
    <source>
        <dbReference type="SAM" id="SignalP"/>
    </source>
</evidence>
<dbReference type="Pfam" id="PF07610">
    <property type="entry name" value="DUF1573"/>
    <property type="match status" value="1"/>
</dbReference>